<dbReference type="GO" id="GO:0006412">
    <property type="term" value="P:translation"/>
    <property type="evidence" value="ECO:0007669"/>
    <property type="project" value="InterPro"/>
</dbReference>
<evidence type="ECO:0000256" key="1">
    <source>
        <dbReference type="ARBA" id="ARBA00008945"/>
    </source>
</evidence>
<sequence length="157" mass="16958">MARPRERRSEYRAEKSEFDQRVLEVRRTARVIAGGRRFSFRAAVVVGNRNGKVGVGVGKGGDVATAVNKATRQAKKQIVVVPFNEHKTIPYVVEAKFSAARVLLKPAREGNGLVAGGPVRVVADLAGIQNLTAKILGSTTNKLNNARATVEALKKLK</sequence>
<dbReference type="STRING" id="1802270.A3C07_03535"/>
<comment type="caution">
    <text evidence="9">The sequence shown here is derived from an EMBL/GenBank/DDBJ whole genome shotgun (WGS) entry which is preliminary data.</text>
</comment>
<dbReference type="FunFam" id="3.30.230.10:FF:000002">
    <property type="entry name" value="30S ribosomal protein S5"/>
    <property type="match status" value="1"/>
</dbReference>
<dbReference type="GO" id="GO:0005737">
    <property type="term" value="C:cytoplasm"/>
    <property type="evidence" value="ECO:0007669"/>
    <property type="project" value="UniProtKB-ARBA"/>
</dbReference>
<dbReference type="PANTHER" id="PTHR48277:SF1">
    <property type="entry name" value="MITOCHONDRIAL RIBOSOMAL PROTEIN S5"/>
    <property type="match status" value="1"/>
</dbReference>
<protein>
    <recommendedName>
        <fullName evidence="4">Small ribosomal subunit protein uS5</fullName>
    </recommendedName>
    <alternativeName>
        <fullName evidence="5">30S ribosomal protein S5</fullName>
    </alternativeName>
</protein>
<dbReference type="InterPro" id="IPR014721">
    <property type="entry name" value="Ribsml_uS5_D2-typ_fold_subgr"/>
</dbReference>
<dbReference type="SUPFAM" id="SSF54211">
    <property type="entry name" value="Ribosomal protein S5 domain 2-like"/>
    <property type="match status" value="1"/>
</dbReference>
<evidence type="ECO:0000256" key="7">
    <source>
        <dbReference type="RuleBase" id="RU003823"/>
    </source>
</evidence>
<dbReference type="InterPro" id="IPR018192">
    <property type="entry name" value="Ribosomal_uS5_N_CS"/>
</dbReference>
<dbReference type="EMBL" id="MHQI01000017">
    <property type="protein sequence ID" value="OHA00392.1"/>
    <property type="molecule type" value="Genomic_DNA"/>
</dbReference>
<comment type="similarity">
    <text evidence="1 7">Belongs to the universal ribosomal protein uS5 family.</text>
</comment>
<organism evidence="9 10">
    <name type="scientific">Candidatus Sungbacteria bacterium RIFCSPHIGHO2_02_FULL_47_11</name>
    <dbReference type="NCBI Taxonomy" id="1802270"/>
    <lineage>
        <taxon>Bacteria</taxon>
        <taxon>Candidatus Sungiibacteriota</taxon>
    </lineage>
</organism>
<keyword evidence="3 6" id="KW-0687">Ribonucleoprotein</keyword>
<dbReference type="GO" id="GO:1990904">
    <property type="term" value="C:ribonucleoprotein complex"/>
    <property type="evidence" value="ECO:0007669"/>
    <property type="project" value="UniProtKB-UniRule"/>
</dbReference>
<evidence type="ECO:0000256" key="5">
    <source>
        <dbReference type="ARBA" id="ARBA00035519"/>
    </source>
</evidence>
<dbReference type="SUPFAM" id="SSF54768">
    <property type="entry name" value="dsRNA-binding domain-like"/>
    <property type="match status" value="1"/>
</dbReference>
<dbReference type="Pfam" id="PF00333">
    <property type="entry name" value="Ribosomal_S5"/>
    <property type="match status" value="1"/>
</dbReference>
<evidence type="ECO:0000313" key="10">
    <source>
        <dbReference type="Proteomes" id="UP000179023"/>
    </source>
</evidence>
<dbReference type="Proteomes" id="UP000179023">
    <property type="component" value="Unassembled WGS sequence"/>
</dbReference>
<dbReference type="InterPro" id="IPR005324">
    <property type="entry name" value="Ribosomal_uS5_C"/>
</dbReference>
<dbReference type="Gene3D" id="3.30.230.10">
    <property type="match status" value="1"/>
</dbReference>
<dbReference type="InterPro" id="IPR020568">
    <property type="entry name" value="Ribosomal_Su5_D2-typ_SF"/>
</dbReference>
<evidence type="ECO:0000256" key="3">
    <source>
        <dbReference type="ARBA" id="ARBA00023274"/>
    </source>
</evidence>
<accession>A0A1G2KP06</accession>
<dbReference type="InterPro" id="IPR013810">
    <property type="entry name" value="Ribosomal_uS5_N"/>
</dbReference>
<dbReference type="PROSITE" id="PS50881">
    <property type="entry name" value="S5_DSRBD"/>
    <property type="match status" value="1"/>
</dbReference>
<dbReference type="GO" id="GO:0003723">
    <property type="term" value="F:RNA binding"/>
    <property type="evidence" value="ECO:0007669"/>
    <property type="project" value="InterPro"/>
</dbReference>
<dbReference type="InterPro" id="IPR000851">
    <property type="entry name" value="Ribosomal_uS5"/>
</dbReference>
<evidence type="ECO:0000256" key="2">
    <source>
        <dbReference type="ARBA" id="ARBA00022980"/>
    </source>
</evidence>
<evidence type="ECO:0000313" key="9">
    <source>
        <dbReference type="EMBL" id="OHA00392.1"/>
    </source>
</evidence>
<evidence type="ECO:0000256" key="4">
    <source>
        <dbReference type="ARBA" id="ARBA00035255"/>
    </source>
</evidence>
<gene>
    <name evidence="9" type="ORF">A3C07_03535</name>
</gene>
<dbReference type="PROSITE" id="PS00585">
    <property type="entry name" value="RIBOSOMAL_S5"/>
    <property type="match status" value="1"/>
</dbReference>
<evidence type="ECO:0000259" key="8">
    <source>
        <dbReference type="PROSITE" id="PS50881"/>
    </source>
</evidence>
<dbReference type="GO" id="GO:0003735">
    <property type="term" value="F:structural constituent of ribosome"/>
    <property type="evidence" value="ECO:0007669"/>
    <property type="project" value="UniProtKB-UniRule"/>
</dbReference>
<reference evidence="9 10" key="1">
    <citation type="journal article" date="2016" name="Nat. Commun.">
        <title>Thousands of microbial genomes shed light on interconnected biogeochemical processes in an aquifer system.</title>
        <authorList>
            <person name="Anantharaman K."/>
            <person name="Brown C.T."/>
            <person name="Hug L.A."/>
            <person name="Sharon I."/>
            <person name="Castelle C.J."/>
            <person name="Probst A.J."/>
            <person name="Thomas B.C."/>
            <person name="Singh A."/>
            <person name="Wilkins M.J."/>
            <person name="Karaoz U."/>
            <person name="Brodie E.L."/>
            <person name="Williams K.H."/>
            <person name="Hubbard S.S."/>
            <person name="Banfield J.F."/>
        </authorList>
    </citation>
    <scope>NUCLEOTIDE SEQUENCE [LARGE SCALE GENOMIC DNA]</scope>
</reference>
<name>A0A1G2KP06_9BACT</name>
<evidence type="ECO:0000256" key="6">
    <source>
        <dbReference type="PROSITE-ProRule" id="PRU00268"/>
    </source>
</evidence>
<keyword evidence="2 6" id="KW-0689">Ribosomal protein</keyword>
<feature type="domain" description="S5 DRBM" evidence="8">
    <location>
        <begin position="18"/>
        <end position="81"/>
    </location>
</feature>
<dbReference type="AlphaFoldDB" id="A0A1G2KP06"/>
<dbReference type="PANTHER" id="PTHR48277">
    <property type="entry name" value="MITOCHONDRIAL RIBOSOMAL PROTEIN S5"/>
    <property type="match status" value="1"/>
</dbReference>
<dbReference type="Pfam" id="PF03719">
    <property type="entry name" value="Ribosomal_S5_C"/>
    <property type="match status" value="1"/>
</dbReference>
<dbReference type="Gene3D" id="3.30.160.20">
    <property type="match status" value="1"/>
</dbReference>
<dbReference type="GO" id="GO:0005840">
    <property type="term" value="C:ribosome"/>
    <property type="evidence" value="ECO:0007669"/>
    <property type="project" value="UniProtKB-KW"/>
</dbReference>
<proteinExistence type="inferred from homology"/>